<feature type="active site" description="Nucleophile" evidence="7 8">
    <location>
        <position position="320"/>
    </location>
</feature>
<dbReference type="GO" id="GO:0030488">
    <property type="term" value="P:tRNA methylation"/>
    <property type="evidence" value="ECO:0007669"/>
    <property type="project" value="UniProtKB-UniRule"/>
</dbReference>
<comment type="similarity">
    <text evidence="7">Belongs to the class I-like SAM-binding methyltransferase superfamily. RNA M5U methyltransferase family. TrmA subfamily.</text>
</comment>
<dbReference type="SUPFAM" id="SSF53335">
    <property type="entry name" value="S-adenosyl-L-methionine-dependent methyltransferases"/>
    <property type="match status" value="1"/>
</dbReference>
<dbReference type="EC" id="2.1.1.35" evidence="7"/>
<dbReference type="Gene3D" id="3.40.50.150">
    <property type="entry name" value="Vaccinia Virus protein VP39"/>
    <property type="match status" value="1"/>
</dbReference>
<name>A0A1A9F186_9GAMM</name>
<evidence type="ECO:0000256" key="3">
    <source>
        <dbReference type="ARBA" id="ARBA00022691"/>
    </source>
</evidence>
<dbReference type="FunFam" id="3.40.50.150:FF:000012">
    <property type="entry name" value="tRNA/tmRNA (uracil-C(5))-methyltransferase"/>
    <property type="match status" value="1"/>
</dbReference>
<reference evidence="10 11" key="2">
    <citation type="journal article" date="2018" name="Int. J. Syst. Evol. Microbiol.">
        <title>Marinobacterium aestuarii sp. nov., a benzene-degrading marine bacterium isolated from estuary sediment.</title>
        <authorList>
            <person name="Bae S.S."/>
            <person name="Jung J."/>
            <person name="Chung D."/>
            <person name="Baek K."/>
        </authorList>
    </citation>
    <scope>NUCLEOTIDE SEQUENCE [LARGE SCALE GENOMIC DNA]</scope>
    <source>
        <strain evidence="10 11">ST58-10</strain>
    </source>
</reference>
<evidence type="ECO:0000256" key="4">
    <source>
        <dbReference type="ARBA" id="ARBA00022694"/>
    </source>
</evidence>
<dbReference type="PANTHER" id="PTHR47790">
    <property type="entry name" value="TRNA/TMRNA (URACIL-C(5))-METHYLTRANSFERASE"/>
    <property type="match status" value="1"/>
</dbReference>
<reference evidence="11" key="1">
    <citation type="submission" date="2016-05" db="EMBL/GenBank/DDBJ databases">
        <authorList>
            <person name="Baek K."/>
            <person name="Yang S.-J."/>
        </authorList>
    </citation>
    <scope>NUCLEOTIDE SEQUENCE [LARGE SCALE GENOMIC DNA]</scope>
    <source>
        <strain evidence="11">ST58-10</strain>
    </source>
</reference>
<dbReference type="KEGG" id="mars:A8C75_14980"/>
<dbReference type="RefSeq" id="WP_067384067.1">
    <property type="nucleotide sequence ID" value="NZ_CP015839.1"/>
</dbReference>
<feature type="active site" evidence="9">
    <location>
        <position position="320"/>
    </location>
</feature>
<dbReference type="Proteomes" id="UP000078070">
    <property type="component" value="Chromosome"/>
</dbReference>
<dbReference type="AlphaFoldDB" id="A0A1A9F186"/>
<proteinExistence type="inferred from homology"/>
<dbReference type="PROSITE" id="PS01230">
    <property type="entry name" value="TRMA_1"/>
    <property type="match status" value="1"/>
</dbReference>
<evidence type="ECO:0000256" key="5">
    <source>
        <dbReference type="ARBA" id="ARBA00051255"/>
    </source>
</evidence>
<dbReference type="PROSITE" id="PS51687">
    <property type="entry name" value="SAM_MT_RNA_M5U"/>
    <property type="match status" value="1"/>
</dbReference>
<dbReference type="GO" id="GO:0019843">
    <property type="term" value="F:rRNA binding"/>
    <property type="evidence" value="ECO:0007669"/>
    <property type="project" value="TreeGrafter"/>
</dbReference>
<dbReference type="CDD" id="cd02440">
    <property type="entry name" value="AdoMet_MTases"/>
    <property type="match status" value="1"/>
</dbReference>
<dbReference type="PROSITE" id="PS01231">
    <property type="entry name" value="TRMA_2"/>
    <property type="match status" value="1"/>
</dbReference>
<feature type="active site" description="Proton acceptor" evidence="7">
    <location>
        <position position="354"/>
    </location>
</feature>
<feature type="binding site" evidence="7 8">
    <location>
        <position position="214"/>
    </location>
    <ligand>
        <name>S-adenosyl-L-methionine</name>
        <dbReference type="ChEBI" id="CHEBI:59789"/>
    </ligand>
</feature>
<organism evidence="10 11">
    <name type="scientific">Marinobacterium aestuarii</name>
    <dbReference type="NCBI Taxonomy" id="1821621"/>
    <lineage>
        <taxon>Bacteria</taxon>
        <taxon>Pseudomonadati</taxon>
        <taxon>Pseudomonadota</taxon>
        <taxon>Gammaproteobacteria</taxon>
        <taxon>Oceanospirillales</taxon>
        <taxon>Oceanospirillaceae</taxon>
        <taxon>Marinobacterium</taxon>
    </lineage>
</organism>
<dbReference type="GO" id="GO:0005829">
    <property type="term" value="C:cytosol"/>
    <property type="evidence" value="ECO:0007669"/>
    <property type="project" value="TreeGrafter"/>
</dbReference>
<keyword evidence="3 7" id="KW-0949">S-adenosyl-L-methionine</keyword>
<dbReference type="PANTHER" id="PTHR47790:SF2">
    <property type="entry name" value="TRNA_TMRNA (URACIL-C(5))-METHYLTRANSFERASE"/>
    <property type="match status" value="1"/>
</dbReference>
<comment type="catalytic activity">
    <reaction evidence="6 7">
        <text>uridine(54) in tRNA + S-adenosyl-L-methionine = 5-methyluridine(54) in tRNA + S-adenosyl-L-homocysteine + H(+)</text>
        <dbReference type="Rhea" id="RHEA:42712"/>
        <dbReference type="Rhea" id="RHEA-COMP:10167"/>
        <dbReference type="Rhea" id="RHEA-COMP:10193"/>
        <dbReference type="ChEBI" id="CHEBI:15378"/>
        <dbReference type="ChEBI" id="CHEBI:57856"/>
        <dbReference type="ChEBI" id="CHEBI:59789"/>
        <dbReference type="ChEBI" id="CHEBI:65315"/>
        <dbReference type="ChEBI" id="CHEBI:74447"/>
        <dbReference type="EC" id="2.1.1.35"/>
    </reaction>
</comment>
<evidence type="ECO:0000256" key="7">
    <source>
        <dbReference type="HAMAP-Rule" id="MF_01011"/>
    </source>
</evidence>
<dbReference type="GO" id="GO:0030697">
    <property type="term" value="F:tRNA (uracil(54)-C5)-methyltransferase activity, S-adenosyl methionine-dependent"/>
    <property type="evidence" value="ECO:0007669"/>
    <property type="project" value="UniProtKB-UniRule"/>
</dbReference>
<keyword evidence="1 7" id="KW-0489">Methyltransferase</keyword>
<dbReference type="OrthoDB" id="9804590at2"/>
<evidence type="ECO:0000256" key="2">
    <source>
        <dbReference type="ARBA" id="ARBA00022679"/>
    </source>
</evidence>
<keyword evidence="4 7" id="KW-0819">tRNA processing</keyword>
<dbReference type="NCBIfam" id="TIGR02143">
    <property type="entry name" value="trmA_only"/>
    <property type="match status" value="1"/>
</dbReference>
<dbReference type="EMBL" id="CP015839">
    <property type="protein sequence ID" value="ANG63651.1"/>
    <property type="molecule type" value="Genomic_DNA"/>
</dbReference>
<dbReference type="STRING" id="1821621.A8C75_14980"/>
<protein>
    <recommendedName>
        <fullName evidence="7">tRNA/tmRNA (uracil-C(5))-methyltransferase</fullName>
        <ecNumber evidence="7">2.1.1.35</ecNumber>
    </recommendedName>
    <alternativeName>
        <fullName evidence="7">tRNA (uracil(54)-C(5))-methyltransferase</fullName>
    </alternativeName>
    <alternativeName>
        <fullName evidence="7">tRNA(m5U54)-methyltransferase</fullName>
        <shortName evidence="7">RUMT</shortName>
    </alternativeName>
    <alternativeName>
        <fullName evidence="7">tmRNA (uracil(341)-C(5))-methyltransferase</fullName>
    </alternativeName>
</protein>
<keyword evidence="11" id="KW-1185">Reference proteome</keyword>
<dbReference type="InterPro" id="IPR029063">
    <property type="entry name" value="SAM-dependent_MTases_sf"/>
</dbReference>
<feature type="binding site" evidence="7 8">
    <location>
        <position position="295"/>
    </location>
    <ligand>
        <name>S-adenosyl-L-methionine</name>
        <dbReference type="ChEBI" id="CHEBI:59789"/>
    </ligand>
</feature>
<dbReference type="InterPro" id="IPR030391">
    <property type="entry name" value="MeTrfase_TrmA_CS"/>
</dbReference>
<dbReference type="HAMAP" id="MF_01011">
    <property type="entry name" value="RNA_methyltr_TrmA"/>
    <property type="match status" value="1"/>
</dbReference>
<dbReference type="GO" id="GO:0000049">
    <property type="term" value="F:tRNA binding"/>
    <property type="evidence" value="ECO:0007669"/>
    <property type="project" value="TreeGrafter"/>
</dbReference>
<gene>
    <name evidence="7" type="primary">trmA</name>
    <name evidence="10" type="ORF">A8C75_14980</name>
</gene>
<evidence type="ECO:0000256" key="6">
    <source>
        <dbReference type="ARBA" id="ARBA00052788"/>
    </source>
</evidence>
<dbReference type="Pfam" id="PF05958">
    <property type="entry name" value="tRNA_U5-meth_tr"/>
    <property type="match status" value="1"/>
</dbReference>
<feature type="binding site" evidence="7">
    <location>
        <position position="219"/>
    </location>
    <ligand>
        <name>S-adenosyl-L-methionine</name>
        <dbReference type="ChEBI" id="CHEBI:59789"/>
    </ligand>
</feature>
<evidence type="ECO:0000256" key="9">
    <source>
        <dbReference type="PROSITE-ProRule" id="PRU10015"/>
    </source>
</evidence>
<sequence length="362" mass="41314">MAIPNVDPTLYEALLREKCASVRDDFVDFALPEVEVFASPPEHYRMRAEFRVWHDGDDLYYVMFEPGDKKIPVRLDTCPMVSRRIHDVMFAMLDVIKADPALRFRLFQIDFLSTLSGELLVTLLYHRPIENEWETAARALAEQFDIEIIGRSRKSKKELGRDHVIERLDINGREYRYKQVENCFTQPNAEVCRSMIGWALDVTKGAGGDLVELYCGNGNFTLPLAQNFGRVVATEIAKVSVRAAEFNIAENGIDNIDVVRMASEDFSQVLKGERTARRTAHLDLASCNFTTVLVDPPRSGLDADTVVQVSEYQHIVYISCNPESLKANLADLTQTHQIERFAIFDQFPYTHHLECGVYLTRR</sequence>
<comment type="function">
    <text evidence="7">Dual-specificity methyltransferase that catalyzes the formation of 5-methyluridine at position 54 (m5U54) in all tRNAs, and that of position 341 (m5U341) in tmRNA (transfer-mRNA).</text>
</comment>
<dbReference type="FunFam" id="2.40.50.1070:FF:000001">
    <property type="entry name" value="tRNA/tmRNA (uracil-C(5))-methyltransferase"/>
    <property type="match status" value="1"/>
</dbReference>
<evidence type="ECO:0000313" key="10">
    <source>
        <dbReference type="EMBL" id="ANG63651.1"/>
    </source>
</evidence>
<evidence type="ECO:0000256" key="1">
    <source>
        <dbReference type="ARBA" id="ARBA00022603"/>
    </source>
</evidence>
<dbReference type="Gene3D" id="2.40.50.1070">
    <property type="match status" value="1"/>
</dbReference>
<feature type="binding site" evidence="7 8">
    <location>
        <position position="186"/>
    </location>
    <ligand>
        <name>S-adenosyl-L-methionine</name>
        <dbReference type="ChEBI" id="CHEBI:59789"/>
    </ligand>
</feature>
<feature type="binding site" evidence="7 8">
    <location>
        <position position="235"/>
    </location>
    <ligand>
        <name>S-adenosyl-L-methionine</name>
        <dbReference type="ChEBI" id="CHEBI:59789"/>
    </ligand>
</feature>
<keyword evidence="2 7" id="KW-0808">Transferase</keyword>
<comment type="catalytic activity">
    <reaction evidence="5 7">
        <text>uridine(341) in tmRNA + S-adenosyl-L-methionine = 5-methyluridine(341) in tmRNA + S-adenosyl-L-homocysteine + H(+)</text>
        <dbReference type="Rhea" id="RHEA:43612"/>
        <dbReference type="Rhea" id="RHEA-COMP:10630"/>
        <dbReference type="Rhea" id="RHEA-COMP:10631"/>
        <dbReference type="ChEBI" id="CHEBI:15378"/>
        <dbReference type="ChEBI" id="CHEBI:57856"/>
        <dbReference type="ChEBI" id="CHEBI:59789"/>
        <dbReference type="ChEBI" id="CHEBI:65315"/>
        <dbReference type="ChEBI" id="CHEBI:74447"/>
    </reaction>
</comment>
<dbReference type="InterPro" id="IPR030390">
    <property type="entry name" value="MeTrfase_TrmA_AS"/>
</dbReference>
<evidence type="ECO:0000256" key="8">
    <source>
        <dbReference type="PROSITE-ProRule" id="PRU01024"/>
    </source>
</evidence>
<accession>A0A1A9F186</accession>
<dbReference type="InterPro" id="IPR011869">
    <property type="entry name" value="TrmA_MeTrfase"/>
</dbReference>
<evidence type="ECO:0000313" key="11">
    <source>
        <dbReference type="Proteomes" id="UP000078070"/>
    </source>
</evidence>
<dbReference type="InterPro" id="IPR010280">
    <property type="entry name" value="U5_MeTrfase_fam"/>
</dbReference>